<evidence type="ECO:0000313" key="1">
    <source>
        <dbReference type="EMBL" id="KWF35354.1"/>
    </source>
</evidence>
<gene>
    <name evidence="1" type="ORF">WT56_07865</name>
</gene>
<dbReference type="Proteomes" id="UP000062912">
    <property type="component" value="Unassembled WGS sequence"/>
</dbReference>
<dbReference type="AlphaFoldDB" id="A0A132ELG9"/>
<sequence length="181" mass="20329">MSVFPDFAREIADAARVTYRALLAAHPDEHFYAFALYTDSGAMTVVPAANTEEGLKRVREQMEIGDDEDAPEFTWATGEWAYEAAESDSFNPLCKRLADTVLGPNFPEAKFHVFFEDLQSDMIEALRLLDQEGLFGTGAEREKITLFVTISDDDGSVDLENKSAKVLNPPSVFDRFIKRYD</sequence>
<reference evidence="1 2" key="1">
    <citation type="submission" date="2015-11" db="EMBL/GenBank/DDBJ databases">
        <title>Expanding the genomic diversity of Burkholderia species for the development of highly accurate diagnostics.</title>
        <authorList>
            <person name="Sahl J."/>
            <person name="Keim P."/>
            <person name="Wagner D."/>
        </authorList>
    </citation>
    <scope>NUCLEOTIDE SEQUENCE [LARGE SCALE GENOMIC DNA]</scope>
    <source>
        <strain evidence="1 2">MSMB368WGS</strain>
    </source>
</reference>
<dbReference type="EMBL" id="LPJR01000013">
    <property type="protein sequence ID" value="KWF35354.1"/>
    <property type="molecule type" value="Genomic_DNA"/>
</dbReference>
<evidence type="ECO:0008006" key="3">
    <source>
        <dbReference type="Google" id="ProtNLM"/>
    </source>
</evidence>
<accession>A0A132ELG9</accession>
<evidence type="ECO:0000313" key="2">
    <source>
        <dbReference type="Proteomes" id="UP000062912"/>
    </source>
</evidence>
<dbReference type="OrthoDB" id="2618657at2"/>
<name>A0A132ELG9_9BURK</name>
<dbReference type="RefSeq" id="WP_059500482.1">
    <property type="nucleotide sequence ID" value="NZ_JADKRM010000003.1"/>
</dbReference>
<dbReference type="InterPro" id="IPR025409">
    <property type="entry name" value="DUF4303"/>
</dbReference>
<proteinExistence type="predicted"/>
<comment type="caution">
    <text evidence="1">The sequence shown here is derived from an EMBL/GenBank/DDBJ whole genome shotgun (WGS) entry which is preliminary data.</text>
</comment>
<protein>
    <recommendedName>
        <fullName evidence="3">DUF4303 domain-containing protein</fullName>
    </recommendedName>
</protein>
<dbReference type="Pfam" id="PF14136">
    <property type="entry name" value="DUF4303"/>
    <property type="match status" value="1"/>
</dbReference>
<organism evidence="1 2">
    <name type="scientific">Burkholderia pseudomultivorans</name>
    <dbReference type="NCBI Taxonomy" id="1207504"/>
    <lineage>
        <taxon>Bacteria</taxon>
        <taxon>Pseudomonadati</taxon>
        <taxon>Pseudomonadota</taxon>
        <taxon>Betaproteobacteria</taxon>
        <taxon>Burkholderiales</taxon>
        <taxon>Burkholderiaceae</taxon>
        <taxon>Burkholderia</taxon>
        <taxon>Burkholderia cepacia complex</taxon>
    </lineage>
</organism>